<dbReference type="InterPro" id="IPR003721">
    <property type="entry name" value="Pantoate_ligase"/>
</dbReference>
<evidence type="ECO:0000313" key="9">
    <source>
        <dbReference type="EMBL" id="MBD2860003.1"/>
    </source>
</evidence>
<comment type="catalytic activity">
    <reaction evidence="7 8">
        <text>(R)-pantoate + beta-alanine + ATP = (R)-pantothenate + AMP + diphosphate + H(+)</text>
        <dbReference type="Rhea" id="RHEA:10912"/>
        <dbReference type="ChEBI" id="CHEBI:15378"/>
        <dbReference type="ChEBI" id="CHEBI:15980"/>
        <dbReference type="ChEBI" id="CHEBI:29032"/>
        <dbReference type="ChEBI" id="CHEBI:30616"/>
        <dbReference type="ChEBI" id="CHEBI:33019"/>
        <dbReference type="ChEBI" id="CHEBI:57966"/>
        <dbReference type="ChEBI" id="CHEBI:456215"/>
        <dbReference type="EC" id="6.3.2.1"/>
    </reaction>
</comment>
<comment type="miscellaneous">
    <text evidence="8">The reaction proceeds by a bi uni uni bi ping pong mechanism.</text>
</comment>
<dbReference type="SUPFAM" id="SSF52374">
    <property type="entry name" value="Nucleotidylyl transferase"/>
    <property type="match status" value="1"/>
</dbReference>
<comment type="pathway">
    <text evidence="1 8">Cofactor biosynthesis; (R)-pantothenate biosynthesis; (R)-pantothenate from (R)-pantoate and beta-alanine: step 1/1.</text>
</comment>
<sequence length="294" mass="32597">MKTYSTAEALRSALNTARQTGKSVAFVPTMGNLHEGHISLVRRARQLADVVVVSIFVNPLQFGANEDLDNYPRTITADKEKLFAEGTQYLFLPQVEEIYPEGMEIHSKVCVPELGNRHCGASRPGHFDGVTTVVNKLFNIVQPDVAVFGEKDFQQLSIIRKMVRDLLMPVNVVGVATARAEDGLALSSRNGYLNEEQRQIAPVLHRILQETRQAIACGYDSYRELECHARLSLQAAGFEPDYFNICDARDLLDVTPETEEIVILAAAKLGSTRLIDNVTHNLNPSSDWGMLATN</sequence>
<dbReference type="Gene3D" id="3.30.1300.10">
    <property type="entry name" value="Pantoate-beta-alanine ligase, C-terminal domain"/>
    <property type="match status" value="1"/>
</dbReference>
<feature type="active site" description="Proton donor" evidence="8">
    <location>
        <position position="37"/>
    </location>
</feature>
<dbReference type="PANTHER" id="PTHR21299:SF1">
    <property type="entry name" value="PANTOATE--BETA-ALANINE LIGASE"/>
    <property type="match status" value="1"/>
</dbReference>
<feature type="binding site" evidence="8">
    <location>
        <begin position="149"/>
        <end position="152"/>
    </location>
    <ligand>
        <name>ATP</name>
        <dbReference type="ChEBI" id="CHEBI:30616"/>
    </ligand>
</feature>
<dbReference type="HAMAP" id="MF_00158">
    <property type="entry name" value="PanC"/>
    <property type="match status" value="1"/>
</dbReference>
<dbReference type="FunFam" id="3.40.50.620:FF:000013">
    <property type="entry name" value="Pantothenate synthetase"/>
    <property type="match status" value="1"/>
</dbReference>
<dbReference type="InterPro" id="IPR042176">
    <property type="entry name" value="Pantoate_ligase_C"/>
</dbReference>
<dbReference type="RefSeq" id="WP_190766428.1">
    <property type="nucleotide sequence ID" value="NZ_JACXLD010000009.1"/>
</dbReference>
<dbReference type="FunFam" id="3.30.1300.10:FF:000001">
    <property type="entry name" value="Pantothenate synthetase"/>
    <property type="match status" value="1"/>
</dbReference>
<comment type="function">
    <text evidence="8">Catalyzes the condensation of pantoate with beta-alanine in an ATP-dependent reaction via a pantoyl-adenylate intermediate.</text>
</comment>
<dbReference type="GO" id="GO:0005829">
    <property type="term" value="C:cytosol"/>
    <property type="evidence" value="ECO:0007669"/>
    <property type="project" value="TreeGrafter"/>
</dbReference>
<dbReference type="GO" id="GO:0015940">
    <property type="term" value="P:pantothenate biosynthetic process"/>
    <property type="evidence" value="ECO:0007669"/>
    <property type="project" value="UniProtKB-UniRule"/>
</dbReference>
<evidence type="ECO:0000256" key="4">
    <source>
        <dbReference type="ARBA" id="ARBA00022655"/>
    </source>
</evidence>
<name>A0A927C4H0_9GAMM</name>
<dbReference type="EC" id="6.3.2.1" evidence="8"/>
<keyword evidence="5 8" id="KW-0547">Nucleotide-binding</keyword>
<protein>
    <recommendedName>
        <fullName evidence="8">Pantothenate synthetase</fullName>
        <shortName evidence="8">PS</shortName>
        <ecNumber evidence="8">6.3.2.1</ecNumber>
    </recommendedName>
    <alternativeName>
        <fullName evidence="8">Pantoate--beta-alanine ligase</fullName>
    </alternativeName>
    <alternativeName>
        <fullName evidence="8">Pantoate-activating enzyme</fullName>
    </alternativeName>
</protein>
<dbReference type="AlphaFoldDB" id="A0A927C4H0"/>
<feature type="binding site" evidence="8">
    <location>
        <position position="61"/>
    </location>
    <ligand>
        <name>beta-alanine</name>
        <dbReference type="ChEBI" id="CHEBI:57966"/>
    </ligand>
</feature>
<dbReference type="Gene3D" id="3.40.50.620">
    <property type="entry name" value="HUPs"/>
    <property type="match status" value="1"/>
</dbReference>
<dbReference type="NCBIfam" id="TIGR00018">
    <property type="entry name" value="panC"/>
    <property type="match status" value="1"/>
</dbReference>
<evidence type="ECO:0000256" key="1">
    <source>
        <dbReference type="ARBA" id="ARBA00004990"/>
    </source>
</evidence>
<comment type="subunit">
    <text evidence="8">Homodimer.</text>
</comment>
<dbReference type="InterPro" id="IPR004821">
    <property type="entry name" value="Cyt_trans-like"/>
</dbReference>
<dbReference type="NCBIfam" id="TIGR00125">
    <property type="entry name" value="cyt_tran_rel"/>
    <property type="match status" value="1"/>
</dbReference>
<evidence type="ECO:0000256" key="6">
    <source>
        <dbReference type="ARBA" id="ARBA00022840"/>
    </source>
</evidence>
<gene>
    <name evidence="8" type="primary">panC</name>
    <name evidence="9" type="ORF">IB286_13420</name>
</gene>
<keyword evidence="3 8" id="KW-0436">Ligase</keyword>
<keyword evidence="4 8" id="KW-0566">Pantothenate biosynthesis</keyword>
<feature type="binding site" evidence="8">
    <location>
        <begin position="186"/>
        <end position="189"/>
    </location>
    <ligand>
        <name>ATP</name>
        <dbReference type="ChEBI" id="CHEBI:30616"/>
    </ligand>
</feature>
<evidence type="ECO:0000313" key="10">
    <source>
        <dbReference type="Proteomes" id="UP000610558"/>
    </source>
</evidence>
<feature type="binding site" evidence="8">
    <location>
        <position position="61"/>
    </location>
    <ligand>
        <name>(R)-pantoate</name>
        <dbReference type="ChEBI" id="CHEBI:15980"/>
    </ligand>
</feature>
<dbReference type="PANTHER" id="PTHR21299">
    <property type="entry name" value="CYTIDYLATE KINASE/PANTOATE-BETA-ALANINE LIGASE"/>
    <property type="match status" value="1"/>
</dbReference>
<proteinExistence type="inferred from homology"/>
<evidence type="ECO:0000256" key="7">
    <source>
        <dbReference type="ARBA" id="ARBA00048258"/>
    </source>
</evidence>
<dbReference type="Pfam" id="PF02569">
    <property type="entry name" value="Pantoate_ligase"/>
    <property type="match status" value="1"/>
</dbReference>
<comment type="subcellular location">
    <subcellularLocation>
        <location evidence="8">Cytoplasm</location>
    </subcellularLocation>
</comment>
<accession>A0A927C4H0</accession>
<keyword evidence="8" id="KW-0963">Cytoplasm</keyword>
<evidence type="ECO:0000256" key="5">
    <source>
        <dbReference type="ARBA" id="ARBA00022741"/>
    </source>
</evidence>
<dbReference type="CDD" id="cd00560">
    <property type="entry name" value="PanC"/>
    <property type="match status" value="1"/>
</dbReference>
<organism evidence="9 10">
    <name type="scientific">Spongiibacter pelagi</name>
    <dbReference type="NCBI Taxonomy" id="2760804"/>
    <lineage>
        <taxon>Bacteria</taxon>
        <taxon>Pseudomonadati</taxon>
        <taxon>Pseudomonadota</taxon>
        <taxon>Gammaproteobacteria</taxon>
        <taxon>Cellvibrionales</taxon>
        <taxon>Spongiibacteraceae</taxon>
        <taxon>Spongiibacter</taxon>
    </lineage>
</organism>
<dbReference type="EMBL" id="JACXLD010000009">
    <property type="protein sequence ID" value="MBD2860003.1"/>
    <property type="molecule type" value="Genomic_DNA"/>
</dbReference>
<evidence type="ECO:0000256" key="8">
    <source>
        <dbReference type="HAMAP-Rule" id="MF_00158"/>
    </source>
</evidence>
<dbReference type="Proteomes" id="UP000610558">
    <property type="component" value="Unassembled WGS sequence"/>
</dbReference>
<dbReference type="GO" id="GO:0004592">
    <property type="term" value="F:pantoate-beta-alanine ligase activity"/>
    <property type="evidence" value="ECO:0007669"/>
    <property type="project" value="UniProtKB-UniRule"/>
</dbReference>
<comment type="similarity">
    <text evidence="2 8">Belongs to the pantothenate synthetase family.</text>
</comment>
<feature type="binding site" evidence="8">
    <location>
        <begin position="30"/>
        <end position="37"/>
    </location>
    <ligand>
        <name>ATP</name>
        <dbReference type="ChEBI" id="CHEBI:30616"/>
    </ligand>
</feature>
<evidence type="ECO:0000256" key="2">
    <source>
        <dbReference type="ARBA" id="ARBA00009256"/>
    </source>
</evidence>
<evidence type="ECO:0000256" key="3">
    <source>
        <dbReference type="ARBA" id="ARBA00022598"/>
    </source>
</evidence>
<comment type="caution">
    <text evidence="9">The sequence shown here is derived from an EMBL/GenBank/DDBJ whole genome shotgun (WGS) entry which is preliminary data.</text>
</comment>
<dbReference type="InterPro" id="IPR014729">
    <property type="entry name" value="Rossmann-like_a/b/a_fold"/>
</dbReference>
<feature type="binding site" evidence="8">
    <location>
        <position position="178"/>
    </location>
    <ligand>
        <name>ATP</name>
        <dbReference type="ChEBI" id="CHEBI:30616"/>
    </ligand>
</feature>
<keyword evidence="10" id="KW-1185">Reference proteome</keyword>
<reference evidence="9" key="1">
    <citation type="submission" date="2020-09" db="EMBL/GenBank/DDBJ databases">
        <authorList>
            <person name="Yoon J.-W."/>
        </authorList>
    </citation>
    <scope>NUCLEOTIDE SEQUENCE</scope>
    <source>
        <strain evidence="9">KMU-158</strain>
    </source>
</reference>
<dbReference type="GO" id="GO:0005524">
    <property type="term" value="F:ATP binding"/>
    <property type="evidence" value="ECO:0007669"/>
    <property type="project" value="UniProtKB-KW"/>
</dbReference>
<keyword evidence="6 8" id="KW-0067">ATP-binding</keyword>
<feature type="binding site" evidence="8">
    <location>
        <position position="155"/>
    </location>
    <ligand>
        <name>(R)-pantoate</name>
        <dbReference type="ChEBI" id="CHEBI:15980"/>
    </ligand>
</feature>